<dbReference type="RefSeq" id="XP_039145574.1">
    <property type="nucleotide sequence ID" value="XM_039289640.1"/>
</dbReference>
<accession>A0AB40D5N1</accession>
<dbReference type="PANTHER" id="PTHR33116">
    <property type="entry name" value="REVERSE TRANSCRIPTASE ZINC-BINDING DOMAIN-CONTAINING PROTEIN-RELATED-RELATED"/>
    <property type="match status" value="1"/>
</dbReference>
<sequence length="307" mass="34768">MIDKIKTLCSRCKTYKLSSTAKSILIRSSILSIPTYVLSAYPIPDSVLQEISKLVRDLFWFKGGNGKGIHAVNWSCITDKKSEGGLGHRNLAHAKVSLMAKNVFKYLNLDNIYWVNIARLKYGRLNFWTDSISGNCSLIFRGICRTTKILNQNLWIKNFNPTQTSFLLNPWLFEIPLAFKPTFLIVDIDLNAIGFSELIDNGLWSHSKLVLVFGNLLGSLIPSLCDPDYISNNFWVWHPQSSNEKISSVVSHHLNHNPGLSNEWLGWSKLCKLHVAARVKHFIWLVLHGKISTSDFLNSINIGPETL</sequence>
<name>A0AB40D5N1_DIOCR</name>
<dbReference type="GeneID" id="120282794"/>
<gene>
    <name evidence="2" type="primary">LOC120282794</name>
</gene>
<protein>
    <submittedName>
        <fullName evidence="2">Uncharacterized protein LOC120282794</fullName>
    </submittedName>
</protein>
<evidence type="ECO:0000313" key="2">
    <source>
        <dbReference type="RefSeq" id="XP_039145574.1"/>
    </source>
</evidence>
<organism evidence="1 2">
    <name type="scientific">Dioscorea cayennensis subsp. rotundata</name>
    <name type="common">White Guinea yam</name>
    <name type="synonym">Dioscorea rotundata</name>
    <dbReference type="NCBI Taxonomy" id="55577"/>
    <lineage>
        <taxon>Eukaryota</taxon>
        <taxon>Viridiplantae</taxon>
        <taxon>Streptophyta</taxon>
        <taxon>Embryophyta</taxon>
        <taxon>Tracheophyta</taxon>
        <taxon>Spermatophyta</taxon>
        <taxon>Magnoliopsida</taxon>
        <taxon>Liliopsida</taxon>
        <taxon>Dioscoreales</taxon>
        <taxon>Dioscoreaceae</taxon>
        <taxon>Dioscorea</taxon>
    </lineage>
</organism>
<dbReference type="PANTHER" id="PTHR33116:SF86">
    <property type="entry name" value="REVERSE TRANSCRIPTASE DOMAIN-CONTAINING PROTEIN"/>
    <property type="match status" value="1"/>
</dbReference>
<reference evidence="2" key="1">
    <citation type="submission" date="2025-08" db="UniProtKB">
        <authorList>
            <consortium name="RefSeq"/>
        </authorList>
    </citation>
    <scope>IDENTIFICATION</scope>
</reference>
<proteinExistence type="predicted"/>
<dbReference type="AlphaFoldDB" id="A0AB40D5N1"/>
<evidence type="ECO:0000313" key="1">
    <source>
        <dbReference type="Proteomes" id="UP001515500"/>
    </source>
</evidence>
<dbReference type="Proteomes" id="UP001515500">
    <property type="component" value="Chromosome 18"/>
</dbReference>
<keyword evidence="1" id="KW-1185">Reference proteome</keyword>